<accession>A0A0E9U889</accession>
<name>A0A0E9U889_ANGAN</name>
<sequence length="52" mass="5630">MSCPIRQVVSSLGLECWCNVYPPDLADRKNLSGDGNSLILSPTALKIPLLMV</sequence>
<proteinExistence type="predicted"/>
<dbReference type="EMBL" id="GBXM01047404">
    <property type="protein sequence ID" value="JAH61173.1"/>
    <property type="molecule type" value="Transcribed_RNA"/>
</dbReference>
<reference evidence="1" key="1">
    <citation type="submission" date="2014-11" db="EMBL/GenBank/DDBJ databases">
        <authorList>
            <person name="Amaro Gonzalez C."/>
        </authorList>
    </citation>
    <scope>NUCLEOTIDE SEQUENCE</scope>
</reference>
<evidence type="ECO:0000313" key="1">
    <source>
        <dbReference type="EMBL" id="JAH61173.1"/>
    </source>
</evidence>
<protein>
    <submittedName>
        <fullName evidence="1">Uncharacterized protein</fullName>
    </submittedName>
</protein>
<reference evidence="1" key="2">
    <citation type="journal article" date="2015" name="Fish Shellfish Immunol.">
        <title>Early steps in the European eel (Anguilla anguilla)-Vibrio vulnificus interaction in the gills: Role of the RtxA13 toxin.</title>
        <authorList>
            <person name="Callol A."/>
            <person name="Pajuelo D."/>
            <person name="Ebbesson L."/>
            <person name="Teles M."/>
            <person name="MacKenzie S."/>
            <person name="Amaro C."/>
        </authorList>
    </citation>
    <scope>NUCLEOTIDE SEQUENCE</scope>
</reference>
<organism evidence="1">
    <name type="scientific">Anguilla anguilla</name>
    <name type="common">European freshwater eel</name>
    <name type="synonym">Muraena anguilla</name>
    <dbReference type="NCBI Taxonomy" id="7936"/>
    <lineage>
        <taxon>Eukaryota</taxon>
        <taxon>Metazoa</taxon>
        <taxon>Chordata</taxon>
        <taxon>Craniata</taxon>
        <taxon>Vertebrata</taxon>
        <taxon>Euteleostomi</taxon>
        <taxon>Actinopterygii</taxon>
        <taxon>Neopterygii</taxon>
        <taxon>Teleostei</taxon>
        <taxon>Anguilliformes</taxon>
        <taxon>Anguillidae</taxon>
        <taxon>Anguilla</taxon>
    </lineage>
</organism>
<dbReference type="AlphaFoldDB" id="A0A0E9U889"/>